<evidence type="ECO:0000313" key="4">
    <source>
        <dbReference type="EMBL" id="QSE97234.1"/>
    </source>
</evidence>
<dbReference type="KEGG" id="fuv:JR347_16855"/>
<dbReference type="Pfam" id="PF02371">
    <property type="entry name" value="Transposase_20"/>
    <property type="match status" value="1"/>
</dbReference>
<dbReference type="EMBL" id="CP070608">
    <property type="protein sequence ID" value="QSE97234.1"/>
    <property type="molecule type" value="Genomic_DNA"/>
</dbReference>
<dbReference type="PANTHER" id="PTHR33055:SF3">
    <property type="entry name" value="PUTATIVE TRANSPOSASE FOR IS117-RELATED"/>
    <property type="match status" value="1"/>
</dbReference>
<dbReference type="EMBL" id="CP070608">
    <property type="protein sequence ID" value="QSE99002.1"/>
    <property type="molecule type" value="Genomic_DNA"/>
</dbReference>
<dbReference type="Proteomes" id="UP000662783">
    <property type="component" value="Chromosome"/>
</dbReference>
<evidence type="ECO:0000313" key="9">
    <source>
        <dbReference type="Proteomes" id="UP000662783"/>
    </source>
</evidence>
<dbReference type="NCBIfam" id="NF033542">
    <property type="entry name" value="transpos_IS110"/>
    <property type="match status" value="1"/>
</dbReference>
<feature type="domain" description="Transposase IS116/IS110/IS902 C-terminal" evidence="2">
    <location>
        <begin position="214"/>
        <end position="299"/>
    </location>
</feature>
<proteinExistence type="predicted"/>
<dbReference type="GO" id="GO:0004803">
    <property type="term" value="F:transposase activity"/>
    <property type="evidence" value="ECO:0007669"/>
    <property type="project" value="InterPro"/>
</dbReference>
<dbReference type="InterPro" id="IPR047650">
    <property type="entry name" value="Transpos_IS110"/>
</dbReference>
<dbReference type="RefSeq" id="WP_205721738.1">
    <property type="nucleotide sequence ID" value="NZ_CP070608.1"/>
</dbReference>
<dbReference type="EMBL" id="CP070608">
    <property type="protein sequence ID" value="QSE97239.1"/>
    <property type="molecule type" value="Genomic_DNA"/>
</dbReference>
<dbReference type="EMBL" id="CP070608">
    <property type="protein sequence ID" value="QSE99006.1"/>
    <property type="molecule type" value="Genomic_DNA"/>
</dbReference>
<evidence type="ECO:0000313" key="8">
    <source>
        <dbReference type="EMBL" id="QSE99006.1"/>
    </source>
</evidence>
<reference evidence="3" key="1">
    <citation type="submission" date="2021-02" db="EMBL/GenBank/DDBJ databases">
        <title>Fulvivirga sp. S481 isolated from sea water.</title>
        <authorList>
            <person name="Bae S.S."/>
            <person name="Baek K."/>
        </authorList>
    </citation>
    <scope>NUCLEOTIDE SEQUENCE</scope>
    <source>
        <strain evidence="3">S481</strain>
    </source>
</reference>
<sequence length="341" mass="39210">MKKLALTQTLYPYIVGVDVSKESIDVCMIDTAQDRCESKVLTNTKEGYMKLKQWMKRLGNDVDNQTLFCMEHTGIYTRNLVKYLLSRGCKVWMESSLHIKRSMGLVRGKTDKIDAERIAMFAYTHQKEAKLVTMTHATLDRLQYLMRTRVRLMKGLQSQEKAINEMEYFDKKAGREMRMMCRQALEGLNKSLAKVEAKMLELVSIDREVRALYELITSVKSVGKVLAIDLIVYTHGFTRMLDGRKLACYCGVAPFEYRSGTSIHSPSGTSQFANKILKSHLHMASMNAIRCHQELREYYLRKVEEGKGKMSAINAVRNKLLHRIVAVVKRGTPYVEKLDKK</sequence>
<feature type="domain" description="Transposase IS110-like N-terminal" evidence="1">
    <location>
        <begin position="15"/>
        <end position="160"/>
    </location>
</feature>
<evidence type="ECO:0000313" key="7">
    <source>
        <dbReference type="EMBL" id="QSE99002.1"/>
    </source>
</evidence>
<dbReference type="PANTHER" id="PTHR33055">
    <property type="entry name" value="TRANSPOSASE FOR INSERTION SEQUENCE ELEMENT IS1111A"/>
    <property type="match status" value="1"/>
</dbReference>
<dbReference type="KEGG" id="fuv:JR347_16785"/>
<dbReference type="KEGG" id="fuv:JR347_07925"/>
<dbReference type="KEGG" id="fuv:JR347_16830"/>
<dbReference type="InterPro" id="IPR002525">
    <property type="entry name" value="Transp_IS110-like_N"/>
</dbReference>
<evidence type="ECO:0000313" key="6">
    <source>
        <dbReference type="EMBL" id="QSE98989.1"/>
    </source>
</evidence>
<dbReference type="KEGG" id="fuv:JR347_07945"/>
<organism evidence="3 9">
    <name type="scientific">Fulvivirga lutea</name>
    <dbReference type="NCBI Taxonomy" id="2810512"/>
    <lineage>
        <taxon>Bacteria</taxon>
        <taxon>Pseudomonadati</taxon>
        <taxon>Bacteroidota</taxon>
        <taxon>Cytophagia</taxon>
        <taxon>Cytophagales</taxon>
        <taxon>Fulvivirgaceae</taxon>
        <taxon>Fulvivirga</taxon>
    </lineage>
</organism>
<keyword evidence="9" id="KW-1185">Reference proteome</keyword>
<dbReference type="EMBL" id="CP070608">
    <property type="protein sequence ID" value="QSE97225.1"/>
    <property type="molecule type" value="Genomic_DNA"/>
</dbReference>
<accession>A0A975A0I5</accession>
<evidence type="ECO:0000259" key="1">
    <source>
        <dbReference type="Pfam" id="PF01548"/>
    </source>
</evidence>
<evidence type="ECO:0000259" key="2">
    <source>
        <dbReference type="Pfam" id="PF02371"/>
    </source>
</evidence>
<evidence type="ECO:0000313" key="5">
    <source>
        <dbReference type="EMBL" id="QSE97239.1"/>
    </source>
</evidence>
<name>A0A975A0I5_9BACT</name>
<evidence type="ECO:0000313" key="3">
    <source>
        <dbReference type="EMBL" id="QSE97225.1"/>
    </source>
</evidence>
<dbReference type="EMBL" id="CP070608">
    <property type="protein sequence ID" value="QSE98989.1"/>
    <property type="molecule type" value="Genomic_DNA"/>
</dbReference>
<protein>
    <submittedName>
        <fullName evidence="3">IS110 family transposase</fullName>
    </submittedName>
</protein>
<gene>
    <name evidence="6" type="ORF">JR347_07860</name>
    <name evidence="7" type="ORF">JR347_07925</name>
    <name evidence="8" type="ORF">JR347_07945</name>
    <name evidence="3" type="ORF">JR347_16785</name>
    <name evidence="4" type="ORF">JR347_16830</name>
    <name evidence="5" type="ORF">JR347_16855</name>
</gene>
<dbReference type="KEGG" id="fuv:JR347_07860"/>
<dbReference type="GO" id="GO:0006313">
    <property type="term" value="P:DNA transposition"/>
    <property type="evidence" value="ECO:0007669"/>
    <property type="project" value="InterPro"/>
</dbReference>
<dbReference type="GO" id="GO:0003677">
    <property type="term" value="F:DNA binding"/>
    <property type="evidence" value="ECO:0007669"/>
    <property type="project" value="InterPro"/>
</dbReference>
<dbReference type="AlphaFoldDB" id="A0A975A0I5"/>
<dbReference type="InterPro" id="IPR003346">
    <property type="entry name" value="Transposase_20"/>
</dbReference>
<dbReference type="Pfam" id="PF01548">
    <property type="entry name" value="DEDD_Tnp_IS110"/>
    <property type="match status" value="1"/>
</dbReference>